<reference evidence="1" key="1">
    <citation type="submission" date="2019-08" db="EMBL/GenBank/DDBJ databases">
        <authorList>
            <person name="Kucharzyk K."/>
            <person name="Murdoch R.W."/>
            <person name="Higgins S."/>
            <person name="Loffler F."/>
        </authorList>
    </citation>
    <scope>NUCLEOTIDE SEQUENCE</scope>
</reference>
<accession>A0A644WI32</accession>
<dbReference type="AlphaFoldDB" id="A0A644WI32"/>
<comment type="caution">
    <text evidence="1">The sequence shown here is derived from an EMBL/GenBank/DDBJ whole genome shotgun (WGS) entry which is preliminary data.</text>
</comment>
<sequence length="342" mass="34930">MFLGLVDGLVEACGVEGQVTQDFSGGGVDDGDVEVVDEGQDVGSCVGLPDPDAVEGAVVTQGDRACFGDSVVADPVVGVAAAVGAGGGFRSGGVGGHRGRVVRQGPVWAVVVVFLEERIDQGLQRVDGGGLVGLGGQPFLHRLLEAFDLALGGRAGGSPVLLDDAATTQLVLEHGPPTAAGLGREPDGIDQAVVGQRRGGVSVLVTGLTERVTHDPSGDRGMCCGVEGVAGVVVEPGDDLHIASGAPVGAGEAVVGEIGLPTLVRLVGLETDVGTLRTLPRLGGDGPCTGEDPMDRRARQTRVVVMGQVPGDRVRAGVQTRPRQLVTHRDDQLDHRWWSGVR</sequence>
<name>A0A644WI32_9ZZZZ</name>
<organism evidence="1">
    <name type="scientific">bioreactor metagenome</name>
    <dbReference type="NCBI Taxonomy" id="1076179"/>
    <lineage>
        <taxon>unclassified sequences</taxon>
        <taxon>metagenomes</taxon>
        <taxon>ecological metagenomes</taxon>
    </lineage>
</organism>
<gene>
    <name evidence="1" type="ORF">SDC9_49492</name>
</gene>
<proteinExistence type="predicted"/>
<protein>
    <submittedName>
        <fullName evidence="1">Uncharacterized protein</fullName>
    </submittedName>
</protein>
<dbReference type="EMBL" id="VSSQ01000935">
    <property type="protein sequence ID" value="MPM03227.1"/>
    <property type="molecule type" value="Genomic_DNA"/>
</dbReference>
<evidence type="ECO:0000313" key="1">
    <source>
        <dbReference type="EMBL" id="MPM03227.1"/>
    </source>
</evidence>